<dbReference type="GO" id="GO:0016787">
    <property type="term" value="F:hydrolase activity"/>
    <property type="evidence" value="ECO:0007669"/>
    <property type="project" value="UniProtKB-KW"/>
</dbReference>
<evidence type="ECO:0000313" key="2">
    <source>
        <dbReference type="Proteomes" id="UP001227126"/>
    </source>
</evidence>
<keyword evidence="1" id="KW-0378">Hydrolase</keyword>
<dbReference type="Proteomes" id="UP001227126">
    <property type="component" value="Unassembled WGS sequence"/>
</dbReference>
<organism evidence="1 2">
    <name type="scientific">Sedimentitalea xiamensis</name>
    <dbReference type="NCBI Taxonomy" id="3050037"/>
    <lineage>
        <taxon>Bacteria</taxon>
        <taxon>Pseudomonadati</taxon>
        <taxon>Pseudomonadota</taxon>
        <taxon>Alphaproteobacteria</taxon>
        <taxon>Rhodobacterales</taxon>
        <taxon>Paracoccaceae</taxon>
        <taxon>Sedimentitalea</taxon>
    </lineage>
</organism>
<dbReference type="RefSeq" id="WP_284483958.1">
    <property type="nucleotide sequence ID" value="NZ_JASNJE010000002.1"/>
</dbReference>
<comment type="caution">
    <text evidence="1">The sequence shown here is derived from an EMBL/GenBank/DDBJ whole genome shotgun (WGS) entry which is preliminary data.</text>
</comment>
<evidence type="ECO:0000313" key="1">
    <source>
        <dbReference type="EMBL" id="MDK3072004.1"/>
    </source>
</evidence>
<proteinExistence type="predicted"/>
<dbReference type="InterPro" id="IPR029058">
    <property type="entry name" value="AB_hydrolase_fold"/>
</dbReference>
<dbReference type="PANTHER" id="PTHR36513:SF1">
    <property type="entry name" value="TRANSMEMBRANE PROTEIN"/>
    <property type="match status" value="1"/>
</dbReference>
<dbReference type="SUPFAM" id="SSF53474">
    <property type="entry name" value="alpha/beta-Hydrolases"/>
    <property type="match status" value="1"/>
</dbReference>
<accession>A0ABT7FA75</accession>
<name>A0ABT7FA75_9RHOB</name>
<keyword evidence="2" id="KW-1185">Reference proteome</keyword>
<sequence>MLRRIMILLVLVVGGVTAFFVFYHPPMRLMPAPLLFQKGGAQIVDLAPALQDGSEIDVFYATSRLPVGPRDDRLYSVIPDHRLHLGRAYLTIGDKATTVEQVLEWTFASDQGDRPFIRLDRMNEAVTLSQGDDPEAADAWLAEVAVALQASRDKDVLVYIHGANTTVERAAGQAAMLRHFTGRHSVVVLFAWPTAENFLRYRRDVTSALSAAPKLSELIAMLVEHTPAEHVNVFTYSAGAMVGSTGLANLARTRPEAASHVQEVYHAAPDADFRDFVDDMAVYSGLVGRTTTAVNLGDSALRLAAAVNRASRAGRPNLEELEPEAAEWLLDSTASQKAEVVQVNVDAMPDLPATSHTFWYDDPWVSNDAILTLLFNLAPAARGLEEGKSVSGTSYWTFTKDYPERMTEVVDLVRGAAN</sequence>
<dbReference type="Pfam" id="PF05990">
    <property type="entry name" value="DUF900"/>
    <property type="match status" value="1"/>
</dbReference>
<dbReference type="EMBL" id="JASNJE010000002">
    <property type="protein sequence ID" value="MDK3072004.1"/>
    <property type="molecule type" value="Genomic_DNA"/>
</dbReference>
<dbReference type="InterPro" id="IPR010297">
    <property type="entry name" value="DUF900_hydrolase"/>
</dbReference>
<reference evidence="1 2" key="1">
    <citation type="submission" date="2023-05" db="EMBL/GenBank/DDBJ databases">
        <title>Sedimentitalea sp. nov. JM2-8.</title>
        <authorList>
            <person name="Huang J."/>
        </authorList>
    </citation>
    <scope>NUCLEOTIDE SEQUENCE [LARGE SCALE GENOMIC DNA]</scope>
    <source>
        <strain evidence="1 2">JM2-8</strain>
    </source>
</reference>
<protein>
    <submittedName>
        <fullName evidence="1">Alpha/beta hydrolase</fullName>
    </submittedName>
</protein>
<dbReference type="PANTHER" id="PTHR36513">
    <property type="entry name" value="ABC TRANSMEMBRANE TYPE-1 DOMAIN-CONTAINING PROTEIN"/>
    <property type="match status" value="1"/>
</dbReference>
<gene>
    <name evidence="1" type="ORF">QO034_02675</name>
</gene>